<evidence type="ECO:0000313" key="2">
    <source>
        <dbReference type="EMBL" id="MBB4571330.1"/>
    </source>
</evidence>
<dbReference type="Proteomes" id="UP000543836">
    <property type="component" value="Unassembled WGS sequence"/>
</dbReference>
<dbReference type="AlphaFoldDB" id="A0A7W7A056"/>
<evidence type="ECO:0000256" key="1">
    <source>
        <dbReference type="SAM" id="MobiDB-lite"/>
    </source>
</evidence>
<reference evidence="2 3" key="1">
    <citation type="submission" date="2020-08" db="EMBL/GenBank/DDBJ databases">
        <title>Genomic Encyclopedia of Type Strains, Phase IV (KMG-V): Genome sequencing to study the core and pangenomes of soil and plant-associated prokaryotes.</title>
        <authorList>
            <person name="Whitman W."/>
        </authorList>
    </citation>
    <scope>NUCLEOTIDE SEQUENCE [LARGE SCALE GENOMIC DNA]</scope>
    <source>
        <strain evidence="2 3">SEMIA 492</strain>
    </source>
</reference>
<name>A0A7W7A056_9HYPH</name>
<dbReference type="InterPro" id="IPR012930">
    <property type="entry name" value="TraC"/>
</dbReference>
<evidence type="ECO:0008006" key="4">
    <source>
        <dbReference type="Google" id="ProtNLM"/>
    </source>
</evidence>
<accession>A0A7W7A056</accession>
<comment type="caution">
    <text evidence="2">The sequence shown here is derived from an EMBL/GenBank/DDBJ whole genome shotgun (WGS) entry which is preliminary data.</text>
</comment>
<organism evidence="2 3">
    <name type="scientific">Rhizobium leucaenae</name>
    <dbReference type="NCBI Taxonomy" id="29450"/>
    <lineage>
        <taxon>Bacteria</taxon>
        <taxon>Pseudomonadati</taxon>
        <taxon>Pseudomonadota</taxon>
        <taxon>Alphaproteobacteria</taxon>
        <taxon>Hyphomicrobiales</taxon>
        <taxon>Rhizobiaceae</taxon>
        <taxon>Rhizobium/Agrobacterium group</taxon>
        <taxon>Rhizobium</taxon>
    </lineage>
</organism>
<evidence type="ECO:0000313" key="3">
    <source>
        <dbReference type="Proteomes" id="UP000543836"/>
    </source>
</evidence>
<feature type="region of interest" description="Disordered" evidence="1">
    <location>
        <begin position="62"/>
        <end position="93"/>
    </location>
</feature>
<dbReference type="EMBL" id="JACIIG010000022">
    <property type="protein sequence ID" value="MBB4571330.1"/>
    <property type="molecule type" value="Genomic_DNA"/>
</dbReference>
<gene>
    <name evidence="2" type="ORF">GGE60_005491</name>
</gene>
<dbReference type="Pfam" id="PF07820">
    <property type="entry name" value="TraC"/>
    <property type="match status" value="1"/>
</dbReference>
<protein>
    <recommendedName>
        <fullName evidence="4">Pilus assembly protein</fullName>
    </recommendedName>
</protein>
<dbReference type="RefSeq" id="WP_037136368.1">
    <property type="nucleotide sequence ID" value="NZ_JACIIG010000022.1"/>
</dbReference>
<proteinExistence type="predicted"/>
<dbReference type="OrthoDB" id="8282319at2"/>
<sequence>MKSSISDLDAQIETLLERKRILIVKSAERFSRAAMKLGLAEMEISDDELDQIFKEIAARFRKDAKKGDANPGAQTHRSADRGAGAEAQRSHDR</sequence>
<keyword evidence="3" id="KW-1185">Reference proteome</keyword>